<sequence>MWFAAGSAVLLVVALVIALVIANGSVKKQTAIEPLPPMPGPSPTRPTTTTPTPPSPSAAPAPTTTTGTPSETVAGAMQTVVYDVTGEGRAISITYMDSGNVIQTEFNVALPWRKEVSLSKSSLHPASVTIVNIGHNVTCSVTVAGVQVRQRTGAGLTICDAPS</sequence>
<evidence type="ECO:0000256" key="6">
    <source>
        <dbReference type="ARBA" id="ARBA00023136"/>
    </source>
</evidence>
<keyword evidence="3" id="KW-1003">Cell membrane</keyword>
<dbReference type="Proteomes" id="UP000256381">
    <property type="component" value="Unassembled WGS sequence"/>
</dbReference>
<protein>
    <submittedName>
        <fullName evidence="8">Uncharacterized protein</fullName>
    </submittedName>
</protein>
<dbReference type="InterPro" id="IPR008693">
    <property type="entry name" value="MmpS"/>
</dbReference>
<accession>A0ABD7H937</accession>
<evidence type="ECO:0000313" key="8">
    <source>
        <dbReference type="EMBL" id="REQ51689.1"/>
    </source>
</evidence>
<feature type="region of interest" description="Disordered" evidence="7">
    <location>
        <begin position="31"/>
        <end position="71"/>
    </location>
</feature>
<keyword evidence="5" id="KW-1133">Transmembrane helix</keyword>
<evidence type="ECO:0000256" key="1">
    <source>
        <dbReference type="ARBA" id="ARBA00004236"/>
    </source>
</evidence>
<organism evidence="8 9">
    <name type="scientific">Mycobacterium tuberculosis</name>
    <dbReference type="NCBI Taxonomy" id="1773"/>
    <lineage>
        <taxon>Bacteria</taxon>
        <taxon>Bacillati</taxon>
        <taxon>Actinomycetota</taxon>
        <taxon>Actinomycetes</taxon>
        <taxon>Mycobacteriales</taxon>
        <taxon>Mycobacteriaceae</taxon>
        <taxon>Mycobacterium</taxon>
        <taxon>Mycobacterium tuberculosis complex</taxon>
    </lineage>
</organism>
<keyword evidence="6" id="KW-0472">Membrane</keyword>
<keyword evidence="4" id="KW-0812">Transmembrane</keyword>
<feature type="compositionally biased region" description="Low complexity" evidence="7">
    <location>
        <begin position="60"/>
        <end position="71"/>
    </location>
</feature>
<comment type="subcellular location">
    <subcellularLocation>
        <location evidence="1">Cell membrane</location>
    </subcellularLocation>
</comment>
<evidence type="ECO:0000256" key="4">
    <source>
        <dbReference type="ARBA" id="ARBA00022692"/>
    </source>
</evidence>
<dbReference type="InterPro" id="IPR038468">
    <property type="entry name" value="MmpS_C"/>
</dbReference>
<comment type="caution">
    <text evidence="8">The sequence shown here is derived from an EMBL/GenBank/DDBJ whole genome shotgun (WGS) entry which is preliminary data.</text>
</comment>
<dbReference type="Gene3D" id="2.60.40.2880">
    <property type="entry name" value="MmpS1-5, C-terminal soluble domain"/>
    <property type="match status" value="1"/>
</dbReference>
<evidence type="ECO:0000256" key="2">
    <source>
        <dbReference type="ARBA" id="ARBA00007531"/>
    </source>
</evidence>
<dbReference type="AlphaFoldDB" id="A0ABD7H937"/>
<evidence type="ECO:0000256" key="3">
    <source>
        <dbReference type="ARBA" id="ARBA00022475"/>
    </source>
</evidence>
<reference evidence="8 9" key="1">
    <citation type="journal article" date="2017" name="N. Engl. J. Med.">
        <title>Transmission of Extensively Drug-Resistant Tuberculosis in South Africa.</title>
        <authorList>
            <person name="Shah N.S."/>
            <person name="Auld S.C."/>
            <person name="Brust J.C."/>
            <person name="Mathema B."/>
            <person name="Ismail N."/>
            <person name="Moodley P."/>
            <person name="Mlisana K."/>
            <person name="Allana S."/>
            <person name="Campbell A."/>
            <person name="Mthiyane T."/>
            <person name="Morris N."/>
            <person name="Mpangase P."/>
            <person name="van der Meulen H."/>
            <person name="Omar S.V."/>
            <person name="Brown T.S."/>
            <person name="Narechania A."/>
            <person name="Shaskina E."/>
            <person name="Kapwata T."/>
            <person name="Kreiswirth B."/>
            <person name="Gandhi N.R."/>
        </authorList>
    </citation>
    <scope>NUCLEOTIDE SEQUENCE [LARGE SCALE GENOMIC DNA]</scope>
    <source>
        <strain evidence="8 9">32301_S10</strain>
    </source>
</reference>
<gene>
    <name evidence="8" type="ORF">DSJ38_11850</name>
</gene>
<evidence type="ECO:0000256" key="7">
    <source>
        <dbReference type="SAM" id="MobiDB-lite"/>
    </source>
</evidence>
<feature type="compositionally biased region" description="Pro residues" evidence="7">
    <location>
        <begin position="34"/>
        <end position="44"/>
    </location>
</feature>
<proteinExistence type="inferred from homology"/>
<dbReference type="EMBL" id="QTBD01000152">
    <property type="protein sequence ID" value="REQ51689.1"/>
    <property type="molecule type" value="Genomic_DNA"/>
</dbReference>
<comment type="similarity">
    <text evidence="2">Belongs to the MmpS family.</text>
</comment>
<dbReference type="GO" id="GO:0005886">
    <property type="term" value="C:plasma membrane"/>
    <property type="evidence" value="ECO:0007669"/>
    <property type="project" value="UniProtKB-SubCell"/>
</dbReference>
<dbReference type="Pfam" id="PF05423">
    <property type="entry name" value="Mycobact_memb"/>
    <property type="match status" value="1"/>
</dbReference>
<evidence type="ECO:0000313" key="9">
    <source>
        <dbReference type="Proteomes" id="UP000256381"/>
    </source>
</evidence>
<name>A0ABD7H937_MYCTX</name>
<evidence type="ECO:0000256" key="5">
    <source>
        <dbReference type="ARBA" id="ARBA00022989"/>
    </source>
</evidence>